<proteinExistence type="predicted"/>
<keyword evidence="2" id="KW-1185">Reference proteome</keyword>
<evidence type="ECO:0000313" key="2">
    <source>
        <dbReference type="Proteomes" id="UP001163324"/>
    </source>
</evidence>
<evidence type="ECO:0000313" key="1">
    <source>
        <dbReference type="EMBL" id="KAI9898807.1"/>
    </source>
</evidence>
<gene>
    <name evidence="1" type="ORF">N3K66_005268</name>
</gene>
<accession>A0ACC0UXC4</accession>
<name>A0ACC0UXC4_9HYPO</name>
<organism evidence="1 2">
    <name type="scientific">Trichothecium roseum</name>
    <dbReference type="NCBI Taxonomy" id="47278"/>
    <lineage>
        <taxon>Eukaryota</taxon>
        <taxon>Fungi</taxon>
        <taxon>Dikarya</taxon>
        <taxon>Ascomycota</taxon>
        <taxon>Pezizomycotina</taxon>
        <taxon>Sordariomycetes</taxon>
        <taxon>Hypocreomycetidae</taxon>
        <taxon>Hypocreales</taxon>
        <taxon>Hypocreales incertae sedis</taxon>
        <taxon>Trichothecium</taxon>
    </lineage>
</organism>
<protein>
    <submittedName>
        <fullName evidence="1">Uncharacterized protein</fullName>
    </submittedName>
</protein>
<dbReference type="EMBL" id="CM047944">
    <property type="protein sequence ID" value="KAI9898807.1"/>
    <property type="molecule type" value="Genomic_DNA"/>
</dbReference>
<comment type="caution">
    <text evidence="1">The sequence shown here is derived from an EMBL/GenBank/DDBJ whole genome shotgun (WGS) entry which is preliminary data.</text>
</comment>
<dbReference type="Proteomes" id="UP001163324">
    <property type="component" value="Chromosome 5"/>
</dbReference>
<reference evidence="1" key="1">
    <citation type="submission" date="2022-10" db="EMBL/GenBank/DDBJ databases">
        <title>Complete Genome of Trichothecium roseum strain YXFP-22015, a Plant Pathogen Isolated from Citrus.</title>
        <authorList>
            <person name="Wang Y."/>
            <person name="Zhu L."/>
        </authorList>
    </citation>
    <scope>NUCLEOTIDE SEQUENCE</scope>
    <source>
        <strain evidence="1">YXFP-22015</strain>
    </source>
</reference>
<sequence>MKASEGPSESFMLAQMPPALQAREAQNDNITPVNNGSSSSSKSAPSNDVQDEGNDNTPVLGAPMDASSLPQPPPPLPPSGAHHSGELTISKARAVTVIVTLAGITFLNTMGSGILIAALPRIASDVGLSRGLMLWPAAVYSLSAGCLLLIFSAVADVVGPKPMCVTGSFLFAALTVGVGLSRTATQIILFRTLLGAAVSMCLPTAVSLITHTFPRGTWRNVAFACNGVGNPLGYALGLVLGGIFTDTIGWRWSYYIMAIINFCLSVSSLWSLPSVSVSTTSRPWWTRLARDIDWVGASVLSAALGMLLYVLAVTSSSYKRLDQAENIVLLALSVSLLAAFPFWMDFQQRHGRPALIPNSMWRNWAFTSVCVAVFLCWASLNGIEFFTTLYFQEVQGLSALQSSVRFLPHVIMGASVNVATAFLIARVKVRTLVVVSALITMVAAPLMATITIGENYWFSPFWALFLSPVNPDVLFTVSNLVISDAFPPEVQSLAGGIFNEVSQFGNSVGLAITAAIAASVTEQSTKSDSVQALMRGYRAAFWTIFASCTLVTAISWFGLRKGGIVGKKNV</sequence>